<name>A0ABV3DCK1_9ACTN</name>
<dbReference type="Proteomes" id="UP001551482">
    <property type="component" value="Unassembled WGS sequence"/>
</dbReference>
<dbReference type="RefSeq" id="WP_358351036.1">
    <property type="nucleotide sequence ID" value="NZ_JBEZFP010000014.1"/>
</dbReference>
<evidence type="ECO:0000313" key="4">
    <source>
        <dbReference type="Proteomes" id="UP001551482"/>
    </source>
</evidence>
<dbReference type="InterPro" id="IPR000871">
    <property type="entry name" value="Beta-lactam_class-A"/>
</dbReference>
<dbReference type="GO" id="GO:0016787">
    <property type="term" value="F:hydrolase activity"/>
    <property type="evidence" value="ECO:0007669"/>
    <property type="project" value="UniProtKB-KW"/>
</dbReference>
<dbReference type="InterPro" id="IPR045155">
    <property type="entry name" value="Beta-lactam_cat"/>
</dbReference>
<dbReference type="SUPFAM" id="SSF56601">
    <property type="entry name" value="beta-lactamase/transpeptidase-like"/>
    <property type="match status" value="1"/>
</dbReference>
<evidence type="ECO:0000313" key="3">
    <source>
        <dbReference type="EMBL" id="MEU8133483.1"/>
    </source>
</evidence>
<feature type="domain" description="Beta-lactamase class A catalytic" evidence="2">
    <location>
        <begin position="162"/>
        <end position="244"/>
    </location>
</feature>
<comment type="caution">
    <text evidence="3">The sequence shown here is derived from an EMBL/GenBank/DDBJ whole genome shotgun (WGS) entry which is preliminary data.</text>
</comment>
<gene>
    <name evidence="3" type="ORF">AB0C36_08250</name>
</gene>
<dbReference type="PANTHER" id="PTHR35333:SF3">
    <property type="entry name" value="BETA-LACTAMASE-TYPE TRANSPEPTIDASE FOLD CONTAINING PROTEIN"/>
    <property type="match status" value="1"/>
</dbReference>
<accession>A0ABV3DCK1</accession>
<sequence length="338" mass="34147">MPRKHRRPRIRLSTLPLAFLLGLVAVVAVLFVTPLGRVGGDAGGDTAGLVVAESATPPESTAGAPAADSEPDGEAQPDDGTQSDDAQSDAALEAAVSDALDGTWSGELSVAVLDTADGRTAEVNGERAYVSASIAKVDILAALLLQAQQEDRALTADEKASASAMIRQSDNDAAFALWSALGGAPALEAANARLGLAETNPDTETWGLDTTTVGDQLRLLAALTAESSPLSAASRAYALGLMEAVAEDQAWGVSAAADPGQGAAGSEGPALKNGWLPRNTTGLWVVNSIGRIVHDGHELLVAVLSDGHASMAAGVTRVESAAEAAAETLVSMTAAPGE</sequence>
<dbReference type="EMBL" id="JBEZFP010000014">
    <property type="protein sequence ID" value="MEU8133483.1"/>
    <property type="molecule type" value="Genomic_DNA"/>
</dbReference>
<protein>
    <submittedName>
        <fullName evidence="3">Serine hydrolase</fullName>
    </submittedName>
</protein>
<keyword evidence="3" id="KW-0378">Hydrolase</keyword>
<keyword evidence="4" id="KW-1185">Reference proteome</keyword>
<organism evidence="3 4">
    <name type="scientific">Streptodolium elevatio</name>
    <dbReference type="NCBI Taxonomy" id="3157996"/>
    <lineage>
        <taxon>Bacteria</taxon>
        <taxon>Bacillati</taxon>
        <taxon>Actinomycetota</taxon>
        <taxon>Actinomycetes</taxon>
        <taxon>Kitasatosporales</taxon>
        <taxon>Streptomycetaceae</taxon>
        <taxon>Streptodolium</taxon>
    </lineage>
</organism>
<evidence type="ECO:0000259" key="2">
    <source>
        <dbReference type="Pfam" id="PF13354"/>
    </source>
</evidence>
<feature type="region of interest" description="Disordered" evidence="1">
    <location>
        <begin position="55"/>
        <end position="90"/>
    </location>
</feature>
<dbReference type="Pfam" id="PF13354">
    <property type="entry name" value="Beta-lactamase2"/>
    <property type="match status" value="1"/>
</dbReference>
<proteinExistence type="predicted"/>
<dbReference type="Gene3D" id="3.40.710.10">
    <property type="entry name" value="DD-peptidase/beta-lactamase superfamily"/>
    <property type="match status" value="1"/>
</dbReference>
<dbReference type="InterPro" id="IPR012338">
    <property type="entry name" value="Beta-lactam/transpept-like"/>
</dbReference>
<dbReference type="PANTHER" id="PTHR35333">
    <property type="entry name" value="BETA-LACTAMASE"/>
    <property type="match status" value="1"/>
</dbReference>
<reference evidence="3 4" key="1">
    <citation type="submission" date="2024-06" db="EMBL/GenBank/DDBJ databases">
        <title>The Natural Products Discovery Center: Release of the First 8490 Sequenced Strains for Exploring Actinobacteria Biosynthetic Diversity.</title>
        <authorList>
            <person name="Kalkreuter E."/>
            <person name="Kautsar S.A."/>
            <person name="Yang D."/>
            <person name="Bader C.D."/>
            <person name="Teijaro C.N."/>
            <person name="Fluegel L."/>
            <person name="Davis C.M."/>
            <person name="Simpson J.R."/>
            <person name="Lauterbach L."/>
            <person name="Steele A.D."/>
            <person name="Gui C."/>
            <person name="Meng S."/>
            <person name="Li G."/>
            <person name="Viehrig K."/>
            <person name="Ye F."/>
            <person name="Su P."/>
            <person name="Kiefer A.F."/>
            <person name="Nichols A."/>
            <person name="Cepeda A.J."/>
            <person name="Yan W."/>
            <person name="Fan B."/>
            <person name="Jiang Y."/>
            <person name="Adhikari A."/>
            <person name="Zheng C.-J."/>
            <person name="Schuster L."/>
            <person name="Cowan T.M."/>
            <person name="Smanski M.J."/>
            <person name="Chevrette M.G."/>
            <person name="De Carvalho L.P.S."/>
            <person name="Shen B."/>
        </authorList>
    </citation>
    <scope>NUCLEOTIDE SEQUENCE [LARGE SCALE GENOMIC DNA]</scope>
    <source>
        <strain evidence="3 4">NPDC048946</strain>
    </source>
</reference>
<evidence type="ECO:0000256" key="1">
    <source>
        <dbReference type="SAM" id="MobiDB-lite"/>
    </source>
</evidence>